<comment type="catalytic activity">
    <reaction evidence="5">
        <text>3',3'-c-di-GMP + H2O = 5'-phosphoguanylyl(3'-&gt;5')guanosine + H(+)</text>
        <dbReference type="Rhea" id="RHEA:24902"/>
        <dbReference type="ChEBI" id="CHEBI:15377"/>
        <dbReference type="ChEBI" id="CHEBI:15378"/>
        <dbReference type="ChEBI" id="CHEBI:58754"/>
        <dbReference type="ChEBI" id="CHEBI:58805"/>
        <dbReference type="EC" id="3.1.4.52"/>
    </reaction>
    <physiologicalReaction direction="left-to-right" evidence="5">
        <dbReference type="Rhea" id="RHEA:24903"/>
    </physiologicalReaction>
</comment>
<dbReference type="GO" id="GO:0071111">
    <property type="term" value="F:cyclic-guanylate-specific phosphodiesterase activity"/>
    <property type="evidence" value="ECO:0007669"/>
    <property type="project" value="UniProtKB-EC"/>
</dbReference>
<feature type="transmembrane region" description="Helical" evidence="6">
    <location>
        <begin position="136"/>
        <end position="159"/>
    </location>
</feature>
<evidence type="ECO:0000259" key="9">
    <source>
        <dbReference type="PROSITE" id="PS50924"/>
    </source>
</evidence>
<reference evidence="10" key="1">
    <citation type="submission" date="2016-12" db="EMBL/GenBank/DDBJ databases">
        <title>Analysis of the Molecular Diversity Among Cronobacter Species Isolated from Filth Flies Using a Pan Genomic DNA Microarray.</title>
        <authorList>
            <person name="Pava-Ripoll M."/>
            <person name="Tall B."/>
            <person name="Farber J."/>
            <person name="Fanning S."/>
            <person name="Lehner A."/>
            <person name="Stephan R."/>
            <person name="Pagotto F."/>
            <person name="Iverson C."/>
            <person name="Ziobro G."/>
            <person name="Miller A."/>
            <person name="Pearson R."/>
            <person name="Yan Q."/>
            <person name="Kim M."/>
            <person name="Jeong S."/>
            <person name="Park J."/>
            <person name="Jun S."/>
            <person name="Choi H."/>
            <person name="Chung T."/>
            <person name="Yoo Y."/>
            <person name="Park E."/>
            <person name="Hwang S."/>
            <person name="Lee B."/>
            <person name="Sathyamoorthy V."/>
            <person name="Carter L."/>
            <person name="Mammel M."/>
            <person name="Jackson S."/>
            <person name="Kothary M."/>
            <person name="Patel I."/>
            <person name="Grim C."/>
            <person name="Gopinath G."/>
            <person name="Gangiredla J."/>
            <person name="Chase H."/>
        </authorList>
    </citation>
    <scope>NUCLEOTIDE SEQUENCE [LARGE SCALE GENOMIC DNA]</scope>
    <source>
        <strain evidence="10">MOD1-Sh41s</strain>
    </source>
</reference>
<keyword evidence="6" id="KW-0812">Transmembrane</keyword>
<dbReference type="FunFam" id="3.20.20.450:FF:000001">
    <property type="entry name" value="Cyclic di-GMP phosphodiesterase yahA"/>
    <property type="match status" value="1"/>
</dbReference>
<dbReference type="Pfam" id="PF03707">
    <property type="entry name" value="MHYT"/>
    <property type="match status" value="3"/>
</dbReference>
<evidence type="ECO:0000313" key="10">
    <source>
        <dbReference type="EMBL" id="PUX18780.1"/>
    </source>
</evidence>
<name>A0A2T7B110_9ENTR</name>
<evidence type="ECO:0000256" key="1">
    <source>
        <dbReference type="ARBA" id="ARBA00001946"/>
    </source>
</evidence>
<accession>A0A2T7B110</accession>
<feature type="transmembrane region" description="Helical" evidence="6">
    <location>
        <begin position="6"/>
        <end position="30"/>
    </location>
</feature>
<dbReference type="InterPro" id="IPR043128">
    <property type="entry name" value="Rev_trsase/Diguanyl_cyclase"/>
</dbReference>
<keyword evidence="3" id="KW-0973">c-di-GMP</keyword>
<dbReference type="SUPFAM" id="SSF55073">
    <property type="entry name" value="Nucleotide cyclase"/>
    <property type="match status" value="1"/>
</dbReference>
<dbReference type="InterPro" id="IPR052155">
    <property type="entry name" value="Biofilm_reg_signaling"/>
</dbReference>
<dbReference type="PANTHER" id="PTHR44757">
    <property type="entry name" value="DIGUANYLATE CYCLASE DGCP"/>
    <property type="match status" value="1"/>
</dbReference>
<dbReference type="CDD" id="cd01948">
    <property type="entry name" value="EAL"/>
    <property type="match status" value="1"/>
</dbReference>
<dbReference type="SMART" id="SM00052">
    <property type="entry name" value="EAL"/>
    <property type="match status" value="1"/>
</dbReference>
<dbReference type="InterPro" id="IPR001633">
    <property type="entry name" value="EAL_dom"/>
</dbReference>
<feature type="domain" description="MHYT" evidence="9">
    <location>
        <begin position="6"/>
        <end position="199"/>
    </location>
</feature>
<evidence type="ECO:0008006" key="11">
    <source>
        <dbReference type="Google" id="ProtNLM"/>
    </source>
</evidence>
<gene>
    <name evidence="10" type="ORF">BS411_18410</name>
</gene>
<evidence type="ECO:0000256" key="5">
    <source>
        <dbReference type="ARBA" id="ARBA00051114"/>
    </source>
</evidence>
<dbReference type="InterPro" id="IPR029787">
    <property type="entry name" value="Nucleotide_cyclase"/>
</dbReference>
<comment type="caution">
    <text evidence="10">The sequence shown here is derived from an EMBL/GenBank/DDBJ whole genome shotgun (WGS) entry which is preliminary data.</text>
</comment>
<evidence type="ECO:0000256" key="3">
    <source>
        <dbReference type="ARBA" id="ARBA00022636"/>
    </source>
</evidence>
<proteinExistence type="predicted"/>
<evidence type="ECO:0000256" key="2">
    <source>
        <dbReference type="ARBA" id="ARBA00004665"/>
    </source>
</evidence>
<evidence type="ECO:0000259" key="8">
    <source>
        <dbReference type="PROSITE" id="PS50887"/>
    </source>
</evidence>
<feature type="transmembrane region" description="Helical" evidence="6">
    <location>
        <begin position="213"/>
        <end position="235"/>
    </location>
</feature>
<evidence type="ECO:0000259" key="7">
    <source>
        <dbReference type="PROSITE" id="PS50883"/>
    </source>
</evidence>
<feature type="domain" description="EAL" evidence="7">
    <location>
        <begin position="432"/>
        <end position="686"/>
    </location>
</feature>
<organism evidence="10">
    <name type="scientific">Cronobacter turicensis</name>
    <dbReference type="NCBI Taxonomy" id="413502"/>
    <lineage>
        <taxon>Bacteria</taxon>
        <taxon>Pseudomonadati</taxon>
        <taxon>Pseudomonadota</taxon>
        <taxon>Gammaproteobacteria</taxon>
        <taxon>Enterobacterales</taxon>
        <taxon>Enterobacteriaceae</taxon>
        <taxon>Cronobacter</taxon>
    </lineage>
</organism>
<dbReference type="InterPro" id="IPR035919">
    <property type="entry name" value="EAL_sf"/>
</dbReference>
<dbReference type="Gene3D" id="3.30.70.270">
    <property type="match status" value="1"/>
</dbReference>
<sequence>MLVSHYDHVLVVTSFIVAILASSTALNMAGRVTTSSGHVARIWLVGGSVAMGIGIWAMHFIGMLAMSLPVTLSYDPLITTASLLIAIGSALFALWLVSGAELKASRLIPGSLVLGCGIAAMHYTGMAALLVEPGIIWAWGWVALSVVIALLASVAALWLTFRLRQDVGHVALMRAGAAIIMGIAIAGMHYTGMLAANFPGHTHATHMGVNTRWLALVVTLVTLAILGISLLMSMFDARLQARTSLLASSLAEANKELAQLALHDTLTRLPNRILLEDRLDQAISKADREESRFALMFMDLDGFKAVNDAYGHNTGDRLLVAVTERLKEQLKGQFTLARIGGDEFVLLAETDQPNDAAGLANALVHAFDTPFTIEPYEVVVTISIGIAFYPHDGKNSRELLFNADAAMYHTKHTGRNGYSFFQPSMNTQAQTQLQLMNDLWLARERKELRLVYQPKFQAPSGPVVGFEALLRWQHPQYGLLSPDAFLPLAEKTGMIINIGEWVLDEACRQLNEWHQAGHTAWSVAVNLSTMQFEQPGLVEMVMGCLERHQIAPEKLILEVTETTAMSNPDESVRLLTRLTELGVKASIDDFGTGYSSLLYLKRLPASELKIDRAFVNELRAEGEDATIVSAIVALAKTLNLRVVAEGVETVEQQQFLTELGCNTLQGYLLGKPLPPEVITREGENLAHPQPATVTEESASD</sequence>
<feature type="transmembrane region" description="Helical" evidence="6">
    <location>
        <begin position="171"/>
        <end position="193"/>
    </location>
</feature>
<dbReference type="InterPro" id="IPR005330">
    <property type="entry name" value="MHYT_dom"/>
</dbReference>
<dbReference type="PROSITE" id="PS50924">
    <property type="entry name" value="MHYT"/>
    <property type="match status" value="1"/>
</dbReference>
<dbReference type="Pfam" id="PF00563">
    <property type="entry name" value="EAL"/>
    <property type="match status" value="1"/>
</dbReference>
<feature type="domain" description="GGDEF" evidence="8">
    <location>
        <begin position="291"/>
        <end position="423"/>
    </location>
</feature>
<dbReference type="NCBIfam" id="TIGR00254">
    <property type="entry name" value="GGDEF"/>
    <property type="match status" value="1"/>
</dbReference>
<dbReference type="AlphaFoldDB" id="A0A2T7B110"/>
<comment type="cofactor">
    <cofactor evidence="1">
        <name>Mg(2+)</name>
        <dbReference type="ChEBI" id="CHEBI:18420"/>
    </cofactor>
</comment>
<dbReference type="FunFam" id="3.30.70.270:FF:000001">
    <property type="entry name" value="Diguanylate cyclase domain protein"/>
    <property type="match status" value="1"/>
</dbReference>
<dbReference type="GO" id="GO:0071732">
    <property type="term" value="P:cellular response to nitric oxide"/>
    <property type="evidence" value="ECO:0007669"/>
    <property type="project" value="UniProtKB-ARBA"/>
</dbReference>
<dbReference type="GO" id="GO:0052621">
    <property type="term" value="F:diguanylate cyclase activity"/>
    <property type="evidence" value="ECO:0007669"/>
    <property type="project" value="UniProtKB-EC"/>
</dbReference>
<feature type="transmembrane region" description="Helical" evidence="6">
    <location>
        <begin position="42"/>
        <end position="65"/>
    </location>
</feature>
<feature type="transmembrane region" description="Helical" evidence="6">
    <location>
        <begin position="109"/>
        <end position="130"/>
    </location>
</feature>
<evidence type="ECO:0000256" key="4">
    <source>
        <dbReference type="ARBA" id="ARBA00034247"/>
    </source>
</evidence>
<dbReference type="Gene3D" id="3.20.20.450">
    <property type="entry name" value="EAL domain"/>
    <property type="match status" value="1"/>
</dbReference>
<dbReference type="PROSITE" id="PS50883">
    <property type="entry name" value="EAL"/>
    <property type="match status" value="1"/>
</dbReference>
<dbReference type="InterPro" id="IPR000160">
    <property type="entry name" value="GGDEF_dom"/>
</dbReference>
<dbReference type="PROSITE" id="PS50887">
    <property type="entry name" value="GGDEF"/>
    <property type="match status" value="1"/>
</dbReference>
<dbReference type="Pfam" id="PF00990">
    <property type="entry name" value="GGDEF"/>
    <property type="match status" value="1"/>
</dbReference>
<comment type="catalytic activity">
    <reaction evidence="4">
        <text>2 GTP = 3',3'-c-di-GMP + 2 diphosphate</text>
        <dbReference type="Rhea" id="RHEA:24898"/>
        <dbReference type="ChEBI" id="CHEBI:33019"/>
        <dbReference type="ChEBI" id="CHEBI:37565"/>
        <dbReference type="ChEBI" id="CHEBI:58805"/>
        <dbReference type="EC" id="2.7.7.65"/>
    </reaction>
</comment>
<dbReference type="RefSeq" id="WP_075199378.1">
    <property type="nucleotide sequence ID" value="NZ_CP187984.1"/>
</dbReference>
<comment type="pathway">
    <text evidence="2">Purine metabolism; 3',5'-cyclic di-GMP biosynthesis.</text>
</comment>
<keyword evidence="6" id="KW-1133">Transmembrane helix</keyword>
<dbReference type="OrthoDB" id="9804951at2"/>
<feature type="transmembrane region" description="Helical" evidence="6">
    <location>
        <begin position="77"/>
        <end position="97"/>
    </location>
</feature>
<dbReference type="EMBL" id="MSAG01000032">
    <property type="protein sequence ID" value="PUX18780.1"/>
    <property type="molecule type" value="Genomic_DNA"/>
</dbReference>
<dbReference type="CDD" id="cd01949">
    <property type="entry name" value="GGDEF"/>
    <property type="match status" value="1"/>
</dbReference>
<dbReference type="SMART" id="SM00267">
    <property type="entry name" value="GGDEF"/>
    <property type="match status" value="1"/>
</dbReference>
<dbReference type="PANTHER" id="PTHR44757:SF2">
    <property type="entry name" value="BIOFILM ARCHITECTURE MAINTENANCE PROTEIN MBAA"/>
    <property type="match status" value="1"/>
</dbReference>
<keyword evidence="6" id="KW-0472">Membrane</keyword>
<protein>
    <recommendedName>
        <fullName evidence="11">Bifunctional diguanylate cyclase/phosphodiesterase</fullName>
    </recommendedName>
</protein>
<dbReference type="GO" id="GO:0016020">
    <property type="term" value="C:membrane"/>
    <property type="evidence" value="ECO:0007669"/>
    <property type="project" value="UniProtKB-UniRule"/>
</dbReference>
<evidence type="ECO:0000256" key="6">
    <source>
        <dbReference type="PROSITE-ProRule" id="PRU00244"/>
    </source>
</evidence>
<dbReference type="SUPFAM" id="SSF141868">
    <property type="entry name" value="EAL domain-like"/>
    <property type="match status" value="1"/>
</dbReference>